<keyword evidence="2" id="KW-1185">Reference proteome</keyword>
<evidence type="ECO:0000313" key="1">
    <source>
        <dbReference type="EMBL" id="MET4721905.1"/>
    </source>
</evidence>
<accession>A0ABV2RZA8</accession>
<evidence type="ECO:0000313" key="2">
    <source>
        <dbReference type="Proteomes" id="UP001549291"/>
    </source>
</evidence>
<dbReference type="RefSeq" id="WP_354270224.1">
    <property type="nucleotide sequence ID" value="NZ_JBEPTQ010000002.1"/>
</dbReference>
<gene>
    <name evidence="1" type="ORF">ABIF63_006011</name>
</gene>
<name>A0ABV2RZA8_BRAJP</name>
<sequence length="575" mass="59403">MTALVSYSTGTVSVAAGGTIVTGVGTIWSGTNARPGDLLQIGNFQSVISDVTDLQHIVIPPWGGGAQAGVAYKIWQVSPQRFAGAQAMQTVNELVAALNTSGFFVFVDVDLTEPDPSLGDDGQYAFQPTTGKTWVKSTGVWSYLGIYKAFQLKGAWSGATAYSVGDVVTLGGSSYACILDHTNHTPPNATYWQLLASVGPTGNTGPAAWTPPAAWVTATAYTAGPPASVVVQGGETYVCLVAHTSGTFATDLAAAKWIKVAQAGGVSSLNGQSGAVVLAFETKARVTLTSGVAVTESDVSGVSSVYVTPAGHNAALIYDGSNDVPRSYSEITITLDATNALSGKNFDVFQAYSGGSVVAGYGPAWSSDISRGTGAGTTEIEFFNGRPVNKSAITLRSSSGTTYSIAARQANLVGGFRTTANGLTEDSFTKRFVWSVNSALRGGRAVESTDTWTYSTAAFRQTNGSTSNQIEYLQGLGGGTVRASAYSVLTNSTSTDRGCQNGIGIDSTTVNSATLAGFGHINQSARAISSEYVGSPGIGYHKLVWLEKGAGSDTQTWFGDSGAVVQTGITAQFVM</sequence>
<evidence type="ECO:0008006" key="3">
    <source>
        <dbReference type="Google" id="ProtNLM"/>
    </source>
</evidence>
<organism evidence="1 2">
    <name type="scientific">Bradyrhizobium japonicum</name>
    <dbReference type="NCBI Taxonomy" id="375"/>
    <lineage>
        <taxon>Bacteria</taxon>
        <taxon>Pseudomonadati</taxon>
        <taxon>Pseudomonadota</taxon>
        <taxon>Alphaproteobacteria</taxon>
        <taxon>Hyphomicrobiales</taxon>
        <taxon>Nitrobacteraceae</taxon>
        <taxon>Bradyrhizobium</taxon>
    </lineage>
</organism>
<protein>
    <recommendedName>
        <fullName evidence="3">Chitin-binding type-3 domain-containing protein</fullName>
    </recommendedName>
</protein>
<reference evidence="1 2" key="1">
    <citation type="submission" date="2024-06" db="EMBL/GenBank/DDBJ databases">
        <title>Genomic Encyclopedia of Type Strains, Phase V (KMG-V): Genome sequencing to study the core and pangenomes of soil and plant-associated prokaryotes.</title>
        <authorList>
            <person name="Whitman W."/>
        </authorList>
    </citation>
    <scope>NUCLEOTIDE SEQUENCE [LARGE SCALE GENOMIC DNA]</scope>
    <source>
        <strain evidence="1 2">USDA 160</strain>
    </source>
</reference>
<dbReference type="Proteomes" id="UP001549291">
    <property type="component" value="Unassembled WGS sequence"/>
</dbReference>
<dbReference type="Gene3D" id="2.10.10.20">
    <property type="entry name" value="Carbohydrate-binding module superfamily 5/12"/>
    <property type="match status" value="2"/>
</dbReference>
<proteinExistence type="predicted"/>
<dbReference type="EMBL" id="JBEPTQ010000002">
    <property type="protein sequence ID" value="MET4721905.1"/>
    <property type="molecule type" value="Genomic_DNA"/>
</dbReference>
<comment type="caution">
    <text evidence="1">The sequence shown here is derived from an EMBL/GenBank/DDBJ whole genome shotgun (WGS) entry which is preliminary data.</text>
</comment>